<protein>
    <recommendedName>
        <fullName evidence="7">Zn(2)-C6 fungal-type domain-containing protein</fullName>
    </recommendedName>
</protein>
<keyword evidence="3" id="KW-0238">DNA-binding</keyword>
<evidence type="ECO:0000313" key="8">
    <source>
        <dbReference type="EMBL" id="CAL1697123.1"/>
    </source>
</evidence>
<dbReference type="Pfam" id="PF00172">
    <property type="entry name" value="Zn_clus"/>
    <property type="match status" value="1"/>
</dbReference>
<evidence type="ECO:0000256" key="3">
    <source>
        <dbReference type="ARBA" id="ARBA00023125"/>
    </source>
</evidence>
<sequence>MSNNHQVSFDDAAHFHPRDQHQHFDLTGFTLPQRSASPVSFGNSPHSIAAYMQDVLSNQPGFPISNPSPFTHYWGNNRTVFTNPFLESATAGLHDSRTPIREPAPIRASSPHVLYEAPGSWGKVEPQEQSLNGTAGSAPSTSNSLFHNDFRNVYAPPQVASFHNYPASTSIKSPAPSDRRPWEMGAMAGSLDVNTGVYQRAPEHPRVRTAQACEKCRIRKAKCSGETPCQRCRSRGLTCEYAPERKMRGPNKVKRKSVVDAASARRASVASSGSSSDDQATTSFDSPHNPHRRSYLSSDVHANHHSPPSVRTDNPSTDRHSPTHSSDSASDSESSQPRRARPPRLNLPPASIYDLRNQMRQVGVHGLDMDVQMERSPAVTARRASVPSYLMEPCSRVPATRISSSSPVLATPRPSDYVEPLDRYSQSVAIGRPDNHSTYSHSRSSSGTSMSLSTPITPITLPTNNSNLYHQDFVYPDEFSSYESQFMSNLENSPGFATLEPSYLNDALHDPTDGWTNFDMEATPSITSGAQEKNVFHAVGHAF</sequence>
<evidence type="ECO:0000259" key="7">
    <source>
        <dbReference type="PROSITE" id="PS50048"/>
    </source>
</evidence>
<organism evidence="8 9">
    <name type="scientific">Somion occarium</name>
    <dbReference type="NCBI Taxonomy" id="3059160"/>
    <lineage>
        <taxon>Eukaryota</taxon>
        <taxon>Fungi</taxon>
        <taxon>Dikarya</taxon>
        <taxon>Basidiomycota</taxon>
        <taxon>Agaricomycotina</taxon>
        <taxon>Agaricomycetes</taxon>
        <taxon>Polyporales</taxon>
        <taxon>Cerrenaceae</taxon>
        <taxon>Somion</taxon>
    </lineage>
</organism>
<evidence type="ECO:0000256" key="4">
    <source>
        <dbReference type="ARBA" id="ARBA00023163"/>
    </source>
</evidence>
<dbReference type="SUPFAM" id="SSF57701">
    <property type="entry name" value="Zn2/Cys6 DNA-binding domain"/>
    <property type="match status" value="1"/>
</dbReference>
<proteinExistence type="predicted"/>
<evidence type="ECO:0000313" key="9">
    <source>
        <dbReference type="Proteomes" id="UP001497453"/>
    </source>
</evidence>
<keyword evidence="5" id="KW-0539">Nucleus</keyword>
<feature type="domain" description="Zn(2)-C6 fungal-type" evidence="7">
    <location>
        <begin position="212"/>
        <end position="241"/>
    </location>
</feature>
<dbReference type="EMBL" id="OZ037944">
    <property type="protein sequence ID" value="CAL1697123.1"/>
    <property type="molecule type" value="Genomic_DNA"/>
</dbReference>
<dbReference type="InterPro" id="IPR001138">
    <property type="entry name" value="Zn2Cys6_DnaBD"/>
</dbReference>
<evidence type="ECO:0000256" key="2">
    <source>
        <dbReference type="ARBA" id="ARBA00023015"/>
    </source>
</evidence>
<comment type="subcellular location">
    <subcellularLocation>
        <location evidence="1">Nucleus</location>
    </subcellularLocation>
</comment>
<dbReference type="InterPro" id="IPR051711">
    <property type="entry name" value="Stress_Response_Reg"/>
</dbReference>
<evidence type="ECO:0000256" key="1">
    <source>
        <dbReference type="ARBA" id="ARBA00004123"/>
    </source>
</evidence>
<gene>
    <name evidence="8" type="ORF">GFSPODELE1_LOCUS1496</name>
</gene>
<dbReference type="SMART" id="SM00066">
    <property type="entry name" value="GAL4"/>
    <property type="match status" value="1"/>
</dbReference>
<dbReference type="Gene3D" id="4.10.240.10">
    <property type="entry name" value="Zn(2)-C6 fungal-type DNA-binding domain"/>
    <property type="match status" value="1"/>
</dbReference>
<dbReference type="CDD" id="cd00067">
    <property type="entry name" value="GAL4"/>
    <property type="match status" value="1"/>
</dbReference>
<name>A0ABP1CQX8_9APHY</name>
<accession>A0ABP1CQX8</accession>
<feature type="compositionally biased region" description="Low complexity" evidence="6">
    <location>
        <begin position="325"/>
        <end position="350"/>
    </location>
</feature>
<reference evidence="9" key="1">
    <citation type="submission" date="2024-04" db="EMBL/GenBank/DDBJ databases">
        <authorList>
            <person name="Shaw F."/>
            <person name="Minotto A."/>
        </authorList>
    </citation>
    <scope>NUCLEOTIDE SEQUENCE [LARGE SCALE GENOMIC DNA]</scope>
</reference>
<dbReference type="Proteomes" id="UP001497453">
    <property type="component" value="Chromosome 1"/>
</dbReference>
<keyword evidence="4" id="KW-0804">Transcription</keyword>
<dbReference type="PANTHER" id="PTHR47540:SF2">
    <property type="entry name" value="ZN(II)2CYS6 TRANSCRIPTION FACTOR (EUROFUNG)"/>
    <property type="match status" value="1"/>
</dbReference>
<keyword evidence="2" id="KW-0805">Transcription regulation</keyword>
<feature type="region of interest" description="Disordered" evidence="6">
    <location>
        <begin position="123"/>
        <end position="142"/>
    </location>
</feature>
<feature type="region of interest" description="Disordered" evidence="6">
    <location>
        <begin position="430"/>
        <end position="457"/>
    </location>
</feature>
<evidence type="ECO:0000256" key="6">
    <source>
        <dbReference type="SAM" id="MobiDB-lite"/>
    </source>
</evidence>
<keyword evidence="9" id="KW-1185">Reference proteome</keyword>
<dbReference type="PANTHER" id="PTHR47540">
    <property type="entry name" value="THIAMINE REPRESSIBLE GENES REGULATORY PROTEIN THI5"/>
    <property type="match status" value="1"/>
</dbReference>
<evidence type="ECO:0000256" key="5">
    <source>
        <dbReference type="ARBA" id="ARBA00023242"/>
    </source>
</evidence>
<dbReference type="PROSITE" id="PS00463">
    <property type="entry name" value="ZN2_CY6_FUNGAL_1"/>
    <property type="match status" value="1"/>
</dbReference>
<feature type="region of interest" description="Disordered" evidence="6">
    <location>
        <begin position="164"/>
        <end position="183"/>
    </location>
</feature>
<feature type="compositionally biased region" description="Low complexity" evidence="6">
    <location>
        <begin position="437"/>
        <end position="457"/>
    </location>
</feature>
<feature type="region of interest" description="Disordered" evidence="6">
    <location>
        <begin position="248"/>
        <end position="352"/>
    </location>
</feature>
<dbReference type="PROSITE" id="PS50048">
    <property type="entry name" value="ZN2_CY6_FUNGAL_2"/>
    <property type="match status" value="1"/>
</dbReference>
<dbReference type="InterPro" id="IPR036864">
    <property type="entry name" value="Zn2-C6_fun-type_DNA-bd_sf"/>
</dbReference>
<feature type="compositionally biased region" description="Low complexity" evidence="6">
    <location>
        <begin position="259"/>
        <end position="278"/>
    </location>
</feature>
<feature type="compositionally biased region" description="Polar residues" evidence="6">
    <location>
        <begin position="127"/>
        <end position="142"/>
    </location>
</feature>